<evidence type="ECO:0000256" key="1">
    <source>
        <dbReference type="ARBA" id="ARBA00008791"/>
    </source>
</evidence>
<dbReference type="OrthoDB" id="3473874at2"/>
<dbReference type="SUPFAM" id="SSF52402">
    <property type="entry name" value="Adenine nucleotide alpha hydrolases-like"/>
    <property type="match status" value="1"/>
</dbReference>
<feature type="region of interest" description="Disordered" evidence="2">
    <location>
        <begin position="154"/>
        <end position="175"/>
    </location>
</feature>
<proteinExistence type="inferred from homology"/>
<dbReference type="PANTHER" id="PTHR46268">
    <property type="entry name" value="STRESS RESPONSE PROTEIN NHAX"/>
    <property type="match status" value="1"/>
</dbReference>
<feature type="domain" description="UspA" evidence="3">
    <location>
        <begin position="7"/>
        <end position="154"/>
    </location>
</feature>
<feature type="compositionally biased region" description="Acidic residues" evidence="2">
    <location>
        <begin position="156"/>
        <end position="167"/>
    </location>
</feature>
<dbReference type="Proteomes" id="UP000244989">
    <property type="component" value="Unassembled WGS sequence"/>
</dbReference>
<evidence type="ECO:0000313" key="5">
    <source>
        <dbReference type="Proteomes" id="UP000244989"/>
    </source>
</evidence>
<evidence type="ECO:0000256" key="2">
    <source>
        <dbReference type="SAM" id="MobiDB-lite"/>
    </source>
</evidence>
<organism evidence="4 5">
    <name type="scientific">Corynebacterium yudongzhengii</name>
    <dbReference type="NCBI Taxonomy" id="2080740"/>
    <lineage>
        <taxon>Bacteria</taxon>
        <taxon>Bacillati</taxon>
        <taxon>Actinomycetota</taxon>
        <taxon>Actinomycetes</taxon>
        <taxon>Mycobacteriales</taxon>
        <taxon>Corynebacteriaceae</taxon>
        <taxon>Corynebacterium</taxon>
    </lineage>
</organism>
<sequence>MTDSTLTILIAFDGTWRARRALEQAARFLRPGAVELITAWEPVTRQTARALGRTGLPQTTVELEYDDHDAAQTHARAALEEGVTLAGDLGIKARAHLVETSGTTAQAIIDAAKELDVDVIVVGTRGLSGVRSWFNTSTAEQLMQNGGLPVFVVPPAEDEEQPEDGDDHDTPLSAF</sequence>
<dbReference type="EMBL" id="QEEZ01000005">
    <property type="protein sequence ID" value="PWC02181.1"/>
    <property type="molecule type" value="Genomic_DNA"/>
</dbReference>
<dbReference type="CDD" id="cd00293">
    <property type="entry name" value="USP-like"/>
    <property type="match status" value="1"/>
</dbReference>
<name>A0A2U1T848_9CORY</name>
<comment type="similarity">
    <text evidence="1">Belongs to the universal stress protein A family.</text>
</comment>
<keyword evidence="5" id="KW-1185">Reference proteome</keyword>
<dbReference type="RefSeq" id="WP_108432367.1">
    <property type="nucleotide sequence ID" value="NZ_CP026947.1"/>
</dbReference>
<reference evidence="5" key="1">
    <citation type="submission" date="2018-04" db="EMBL/GenBank/DDBJ databases">
        <authorList>
            <person name="Liu S."/>
            <person name="Wang Z."/>
            <person name="Li J."/>
        </authorList>
    </citation>
    <scope>NUCLEOTIDE SEQUENCE [LARGE SCALE GENOMIC DNA]</scope>
    <source>
        <strain evidence="5">2189</strain>
    </source>
</reference>
<dbReference type="InterPro" id="IPR014729">
    <property type="entry name" value="Rossmann-like_a/b/a_fold"/>
</dbReference>
<dbReference type="PRINTS" id="PR01438">
    <property type="entry name" value="UNVRSLSTRESS"/>
</dbReference>
<dbReference type="Pfam" id="PF00582">
    <property type="entry name" value="Usp"/>
    <property type="match status" value="1"/>
</dbReference>
<dbReference type="InterPro" id="IPR006015">
    <property type="entry name" value="Universal_stress_UspA"/>
</dbReference>
<dbReference type="KEGG" id="cyz:C3B44_10800"/>
<comment type="caution">
    <text evidence="4">The sequence shown here is derived from an EMBL/GenBank/DDBJ whole genome shotgun (WGS) entry which is preliminary data.</text>
</comment>
<gene>
    <name evidence="4" type="ORF">DF222_03595</name>
</gene>
<accession>A0A2U1T848</accession>
<evidence type="ECO:0000259" key="3">
    <source>
        <dbReference type="Pfam" id="PF00582"/>
    </source>
</evidence>
<protein>
    <submittedName>
        <fullName evidence="4">Universal stress protein</fullName>
    </submittedName>
</protein>
<dbReference type="PANTHER" id="PTHR46268:SF15">
    <property type="entry name" value="UNIVERSAL STRESS PROTEIN HP_0031"/>
    <property type="match status" value="1"/>
</dbReference>
<evidence type="ECO:0000313" key="4">
    <source>
        <dbReference type="EMBL" id="PWC02181.1"/>
    </source>
</evidence>
<dbReference type="Gene3D" id="3.40.50.620">
    <property type="entry name" value="HUPs"/>
    <property type="match status" value="1"/>
</dbReference>
<dbReference type="InterPro" id="IPR006016">
    <property type="entry name" value="UspA"/>
</dbReference>
<dbReference type="AlphaFoldDB" id="A0A2U1T848"/>